<comment type="similarity">
    <text evidence="2 13">Belongs to the glycosyl hydrolase 28 family.</text>
</comment>
<evidence type="ECO:0000256" key="5">
    <source>
        <dbReference type="ARBA" id="ARBA00022729"/>
    </source>
</evidence>
<dbReference type="GeneID" id="115874722"/>
<feature type="chain" id="PRO_5027106852" description="endo-polygalacturonase" evidence="14">
    <location>
        <begin position="18"/>
        <end position="363"/>
    </location>
</feature>
<evidence type="ECO:0000256" key="1">
    <source>
        <dbReference type="ARBA" id="ARBA00004613"/>
    </source>
</evidence>
<dbReference type="GO" id="GO:0004650">
    <property type="term" value="F:polygalacturonase activity"/>
    <property type="evidence" value="ECO:0007669"/>
    <property type="project" value="UniProtKB-EC"/>
</dbReference>
<evidence type="ECO:0000313" key="16">
    <source>
        <dbReference type="RefSeq" id="XP_030745833.1"/>
    </source>
</evidence>
<evidence type="ECO:0000256" key="7">
    <source>
        <dbReference type="ARBA" id="ARBA00022801"/>
    </source>
</evidence>
<proteinExistence type="inferred from homology"/>
<keyword evidence="10 13" id="KW-0326">Glycosidase</keyword>
<dbReference type="InterPro" id="IPR000743">
    <property type="entry name" value="Glyco_hydro_28"/>
</dbReference>
<dbReference type="RefSeq" id="XP_030745833.1">
    <property type="nucleotide sequence ID" value="XM_030889973.1"/>
</dbReference>
<keyword evidence="5 14" id="KW-0732">Signal</keyword>
<evidence type="ECO:0000256" key="13">
    <source>
        <dbReference type="RuleBase" id="RU361169"/>
    </source>
</evidence>
<evidence type="ECO:0000256" key="9">
    <source>
        <dbReference type="ARBA" id="ARBA00023180"/>
    </source>
</evidence>
<dbReference type="Pfam" id="PF00295">
    <property type="entry name" value="Glyco_hydro_28"/>
    <property type="match status" value="1"/>
</dbReference>
<name>A0A6J2X3S5_SITOR</name>
<dbReference type="InterPro" id="IPR011050">
    <property type="entry name" value="Pectin_lyase_fold/virulence"/>
</dbReference>
<keyword evidence="11" id="KW-0961">Cell wall biogenesis/degradation</keyword>
<dbReference type="GO" id="GO:0071555">
    <property type="term" value="P:cell wall organization"/>
    <property type="evidence" value="ECO:0007669"/>
    <property type="project" value="UniProtKB-KW"/>
</dbReference>
<keyword evidence="8" id="KW-1015">Disulfide bond</keyword>
<gene>
    <name evidence="16" type="primary">LOC115874722</name>
</gene>
<protein>
    <recommendedName>
        <fullName evidence="3">endo-polygalacturonase</fullName>
        <ecNumber evidence="3">3.2.1.15</ecNumber>
    </recommendedName>
</protein>
<dbReference type="Proteomes" id="UP000504635">
    <property type="component" value="Unplaced"/>
</dbReference>
<feature type="signal peptide" evidence="14">
    <location>
        <begin position="1"/>
        <end position="17"/>
    </location>
</feature>
<keyword evidence="9" id="KW-0325">Glycoprotein</keyword>
<keyword evidence="6" id="KW-0677">Repeat</keyword>
<evidence type="ECO:0000256" key="14">
    <source>
        <dbReference type="SAM" id="SignalP"/>
    </source>
</evidence>
<dbReference type="InParanoid" id="A0A6J2X3S5"/>
<dbReference type="InterPro" id="IPR012334">
    <property type="entry name" value="Pectin_lyas_fold"/>
</dbReference>
<evidence type="ECO:0000256" key="12">
    <source>
        <dbReference type="ARBA" id="ARBA00034074"/>
    </source>
</evidence>
<dbReference type="Gene3D" id="2.160.20.10">
    <property type="entry name" value="Single-stranded right-handed beta-helix, Pectin lyase-like"/>
    <property type="match status" value="1"/>
</dbReference>
<dbReference type="PANTHER" id="PTHR31884:SF9">
    <property type="entry name" value="ENDOPOLYGALACTURONASE D-RELATED"/>
    <property type="match status" value="1"/>
</dbReference>
<dbReference type="SMART" id="SM00710">
    <property type="entry name" value="PbH1"/>
    <property type="match status" value="6"/>
</dbReference>
<dbReference type="InterPro" id="IPR050434">
    <property type="entry name" value="Glycosyl_hydrlase_28"/>
</dbReference>
<accession>A0A6J2X3S5</accession>
<keyword evidence="7 13" id="KW-0378">Hydrolase</keyword>
<dbReference type="InterPro" id="IPR006626">
    <property type="entry name" value="PbH1"/>
</dbReference>
<dbReference type="KEGG" id="soy:115874722"/>
<organism evidence="15 16">
    <name type="scientific">Sitophilus oryzae</name>
    <name type="common">Rice weevil</name>
    <name type="synonym">Curculio oryzae</name>
    <dbReference type="NCBI Taxonomy" id="7048"/>
    <lineage>
        <taxon>Eukaryota</taxon>
        <taxon>Metazoa</taxon>
        <taxon>Ecdysozoa</taxon>
        <taxon>Arthropoda</taxon>
        <taxon>Hexapoda</taxon>
        <taxon>Insecta</taxon>
        <taxon>Pterygota</taxon>
        <taxon>Neoptera</taxon>
        <taxon>Endopterygota</taxon>
        <taxon>Coleoptera</taxon>
        <taxon>Polyphaga</taxon>
        <taxon>Cucujiformia</taxon>
        <taxon>Curculionidae</taxon>
        <taxon>Dryophthorinae</taxon>
        <taxon>Sitophilus</taxon>
    </lineage>
</organism>
<dbReference type="GO" id="GO:0045490">
    <property type="term" value="P:pectin catabolic process"/>
    <property type="evidence" value="ECO:0007669"/>
    <property type="project" value="TreeGrafter"/>
</dbReference>
<evidence type="ECO:0000256" key="10">
    <source>
        <dbReference type="ARBA" id="ARBA00023295"/>
    </source>
</evidence>
<evidence type="ECO:0000313" key="15">
    <source>
        <dbReference type="Proteomes" id="UP000504635"/>
    </source>
</evidence>
<dbReference type="EC" id="3.2.1.15" evidence="3"/>
<dbReference type="PANTHER" id="PTHR31884">
    <property type="entry name" value="POLYGALACTURONASE"/>
    <property type="match status" value="1"/>
</dbReference>
<keyword evidence="4" id="KW-0964">Secreted</keyword>
<dbReference type="GO" id="GO:0005576">
    <property type="term" value="C:extracellular region"/>
    <property type="evidence" value="ECO:0007669"/>
    <property type="project" value="UniProtKB-SubCell"/>
</dbReference>
<dbReference type="OrthoDB" id="1546079at2759"/>
<dbReference type="AlphaFoldDB" id="A0A6J2X3S5"/>
<evidence type="ECO:0000256" key="8">
    <source>
        <dbReference type="ARBA" id="ARBA00023157"/>
    </source>
</evidence>
<comment type="subcellular location">
    <subcellularLocation>
        <location evidence="1">Secreted</location>
    </subcellularLocation>
</comment>
<keyword evidence="15" id="KW-1185">Reference proteome</keyword>
<reference evidence="16" key="1">
    <citation type="submission" date="2025-08" db="UniProtKB">
        <authorList>
            <consortium name="RefSeq"/>
        </authorList>
    </citation>
    <scope>IDENTIFICATION</scope>
    <source>
        <tissue evidence="16">Gonads</tissue>
    </source>
</reference>
<evidence type="ECO:0000256" key="2">
    <source>
        <dbReference type="ARBA" id="ARBA00008834"/>
    </source>
</evidence>
<evidence type="ECO:0000256" key="3">
    <source>
        <dbReference type="ARBA" id="ARBA00012736"/>
    </source>
</evidence>
<evidence type="ECO:0000256" key="4">
    <source>
        <dbReference type="ARBA" id="ARBA00022525"/>
    </source>
</evidence>
<dbReference type="SUPFAM" id="SSF51126">
    <property type="entry name" value="Pectin lyase-like"/>
    <property type="match status" value="1"/>
</dbReference>
<sequence>MKIISLFLVACITIVYSEVCTVSEFGEVQNAVQTCKDIILDNLFVPGGEALKLPLQDGTRVTFRGNTTFGHAVWTGPLVEINGTNIQFEGEDGAIIDGQGQLYWDGKGGWGDVKPSFFTVQLHNSSMKNINVLNTPKDCVLLTDSTNVELSNWTIDDSAGDQDKAPGKYGHNTDGFDVFNSTDVIIRDAVVYNQDDCVAVRSGNNITIENFYCHGGHGLSISAGWSNDSFFLNTLTNVKFRNSLLEEGQNAIHIKTHIDAGKGLMENITYENITFSGMINNGINIQQNYKNIPPNSTMPSVPDNNIPIKNLELKNIHGSVKSSAYPVYILCADEGCFNWNFFNVSVEGTKTSSCNYSPSNFTC</sequence>
<evidence type="ECO:0000256" key="11">
    <source>
        <dbReference type="ARBA" id="ARBA00023316"/>
    </source>
</evidence>
<comment type="catalytic activity">
    <reaction evidence="12">
        <text>(1,4-alpha-D-galacturonosyl)n+m + H2O = (1,4-alpha-D-galacturonosyl)n + (1,4-alpha-D-galacturonosyl)m.</text>
        <dbReference type="EC" id="3.2.1.15"/>
    </reaction>
</comment>
<evidence type="ECO:0000256" key="6">
    <source>
        <dbReference type="ARBA" id="ARBA00022737"/>
    </source>
</evidence>